<dbReference type="KEGG" id="cfer:D4Z93_02005"/>
<dbReference type="OrthoDB" id="1634058at2"/>
<sequence>MSNSKRLVVDLSETLYNEFNKALKEDCKKRSEFIREAIILYIKEKKRLSKIEQMESGYKEMAKLNLEFAEMGFASDMKELKEYEAKLSESDLADDNDSEKRRYILC</sequence>
<evidence type="ECO:0000313" key="1">
    <source>
        <dbReference type="EMBL" id="AYD39378.1"/>
    </source>
</evidence>
<dbReference type="EMBL" id="CP032416">
    <property type="protein sequence ID" value="AYD39378.1"/>
    <property type="molecule type" value="Genomic_DNA"/>
</dbReference>
<gene>
    <name evidence="1" type="ORF">D4Z93_02005</name>
</gene>
<keyword evidence="2" id="KW-1185">Reference proteome</keyword>
<proteinExistence type="predicted"/>
<dbReference type="Proteomes" id="UP000266301">
    <property type="component" value="Chromosome"/>
</dbReference>
<evidence type="ECO:0000313" key="2">
    <source>
        <dbReference type="Proteomes" id="UP000266301"/>
    </source>
</evidence>
<organism evidence="1 2">
    <name type="scientific">Clostridium fermenticellae</name>
    <dbReference type="NCBI Taxonomy" id="2068654"/>
    <lineage>
        <taxon>Bacteria</taxon>
        <taxon>Bacillati</taxon>
        <taxon>Bacillota</taxon>
        <taxon>Clostridia</taxon>
        <taxon>Eubacteriales</taxon>
        <taxon>Clostridiaceae</taxon>
        <taxon>Clostridium</taxon>
    </lineage>
</organism>
<protein>
    <submittedName>
        <fullName evidence="1">CopG family transcriptional regulator</fullName>
    </submittedName>
</protein>
<dbReference type="AlphaFoldDB" id="A0A386H1E5"/>
<dbReference type="GO" id="GO:0006355">
    <property type="term" value="P:regulation of DNA-templated transcription"/>
    <property type="evidence" value="ECO:0007669"/>
    <property type="project" value="InterPro"/>
</dbReference>
<dbReference type="Gene3D" id="1.10.1220.10">
    <property type="entry name" value="Met repressor-like"/>
    <property type="match status" value="1"/>
</dbReference>
<dbReference type="RefSeq" id="WP_119970087.1">
    <property type="nucleotide sequence ID" value="NZ_CP032416.1"/>
</dbReference>
<dbReference type="InterPro" id="IPR013321">
    <property type="entry name" value="Arc_rbn_hlx_hlx"/>
</dbReference>
<name>A0A386H1E5_9CLOT</name>
<reference evidence="1 2" key="1">
    <citation type="journal article" date="2019" name="Int. J. Syst. Evol. Microbiol.">
        <title>Clostridium fermenticellae sp. nov., isolated from the mud in a fermentation cellar for the production of the Chinese liquor, baijiu.</title>
        <authorList>
            <person name="Xu P.X."/>
            <person name="Chai L.J."/>
            <person name="Qiu T."/>
            <person name="Zhang X.J."/>
            <person name="Lu Z.M."/>
            <person name="Xiao C."/>
            <person name="Wang S.T."/>
            <person name="Shen C.H."/>
            <person name="Shi J.S."/>
            <person name="Xu Z.H."/>
        </authorList>
    </citation>
    <scope>NUCLEOTIDE SEQUENCE [LARGE SCALE GENOMIC DNA]</scope>
    <source>
        <strain evidence="1 2">JN500901</strain>
    </source>
</reference>
<accession>A0A386H1E5</accession>